<protein>
    <submittedName>
        <fullName evidence="3">MarR family transcriptional regulator</fullName>
    </submittedName>
</protein>
<dbReference type="PROSITE" id="PS50995">
    <property type="entry name" value="HTH_MARR_2"/>
    <property type="match status" value="1"/>
</dbReference>
<keyword evidence="4" id="KW-1185">Reference proteome</keyword>
<evidence type="ECO:0000256" key="1">
    <source>
        <dbReference type="ARBA" id="ARBA00004496"/>
    </source>
</evidence>
<dbReference type="SMART" id="SM00347">
    <property type="entry name" value="HTH_MARR"/>
    <property type="match status" value="1"/>
</dbReference>
<dbReference type="Pfam" id="PF01047">
    <property type="entry name" value="MarR"/>
    <property type="match status" value="1"/>
</dbReference>
<dbReference type="PRINTS" id="PR00033">
    <property type="entry name" value="HTHASNC"/>
</dbReference>
<reference evidence="3" key="1">
    <citation type="submission" date="2022-06" db="EMBL/GenBank/DDBJ databases">
        <title>Rothia sp. isolated from sandalwood seedling.</title>
        <authorList>
            <person name="Tuikhar N."/>
            <person name="Kirdat K."/>
            <person name="Thorat V."/>
            <person name="Swetha P."/>
            <person name="Padma S."/>
            <person name="Sundararaj R."/>
            <person name="Yadav A."/>
        </authorList>
    </citation>
    <scope>NUCLEOTIDE SEQUENCE</scope>
    <source>
        <strain evidence="3">AR01</strain>
    </source>
</reference>
<dbReference type="InterPro" id="IPR000485">
    <property type="entry name" value="AsnC-type_HTH_dom"/>
</dbReference>
<dbReference type="InterPro" id="IPR036388">
    <property type="entry name" value="WH-like_DNA-bd_sf"/>
</dbReference>
<dbReference type="PANTHER" id="PTHR33164:SF5">
    <property type="entry name" value="ORGANIC HYDROPEROXIDE RESISTANCE TRANSCRIPTIONAL REGULATOR"/>
    <property type="match status" value="1"/>
</dbReference>
<name>A0A9X2KHI3_9MICC</name>
<comment type="caution">
    <text evidence="3">The sequence shown here is derived from an EMBL/GenBank/DDBJ whole genome shotgun (WGS) entry which is preliminary data.</text>
</comment>
<dbReference type="EMBL" id="JANAFB010000014">
    <property type="protein sequence ID" value="MCP3425857.1"/>
    <property type="molecule type" value="Genomic_DNA"/>
</dbReference>
<dbReference type="GO" id="GO:0043565">
    <property type="term" value="F:sequence-specific DNA binding"/>
    <property type="evidence" value="ECO:0007669"/>
    <property type="project" value="InterPro"/>
</dbReference>
<dbReference type="InterPro" id="IPR000835">
    <property type="entry name" value="HTH_MarR-typ"/>
</dbReference>
<evidence type="ECO:0000313" key="3">
    <source>
        <dbReference type="EMBL" id="MCP3425857.1"/>
    </source>
</evidence>
<organism evidence="3 4">
    <name type="scientific">Rothia santali</name>
    <dbReference type="NCBI Taxonomy" id="2949643"/>
    <lineage>
        <taxon>Bacteria</taxon>
        <taxon>Bacillati</taxon>
        <taxon>Actinomycetota</taxon>
        <taxon>Actinomycetes</taxon>
        <taxon>Micrococcales</taxon>
        <taxon>Micrococcaceae</taxon>
        <taxon>Rothia</taxon>
    </lineage>
</organism>
<evidence type="ECO:0000259" key="2">
    <source>
        <dbReference type="PROSITE" id="PS50995"/>
    </source>
</evidence>
<dbReference type="SUPFAM" id="SSF46785">
    <property type="entry name" value="Winged helix' DNA-binding domain"/>
    <property type="match status" value="1"/>
</dbReference>
<dbReference type="Gene3D" id="1.10.10.10">
    <property type="entry name" value="Winged helix-like DNA-binding domain superfamily/Winged helix DNA-binding domain"/>
    <property type="match status" value="1"/>
</dbReference>
<feature type="domain" description="HTH marR-type" evidence="2">
    <location>
        <begin position="13"/>
        <end position="143"/>
    </location>
</feature>
<dbReference type="GO" id="GO:0005737">
    <property type="term" value="C:cytoplasm"/>
    <property type="evidence" value="ECO:0007669"/>
    <property type="project" value="UniProtKB-SubCell"/>
</dbReference>
<evidence type="ECO:0000313" key="4">
    <source>
        <dbReference type="Proteomes" id="UP001139502"/>
    </source>
</evidence>
<accession>A0A9X2KHI3</accession>
<sequence length="153" mass="16987">MDDAAPEDPLALESQICFALSLASRSIVAAYRPVLEPLRLTHPQYLVMLALWERDPLSLKELSRKLGMTPGTVSPLVKRLETLGYVRRERHRDDERSLAILLTDAGRGLRRRAESIPGTMMERLGMDVEELTTLHASMLKLIAAARASGDLPG</sequence>
<dbReference type="RefSeq" id="WP_254166256.1">
    <property type="nucleotide sequence ID" value="NZ_JANAFB010000014.1"/>
</dbReference>
<comment type="subcellular location">
    <subcellularLocation>
        <location evidence="1">Cytoplasm</location>
    </subcellularLocation>
</comment>
<dbReference type="GO" id="GO:0003700">
    <property type="term" value="F:DNA-binding transcription factor activity"/>
    <property type="evidence" value="ECO:0007669"/>
    <property type="project" value="InterPro"/>
</dbReference>
<dbReference type="PRINTS" id="PR00598">
    <property type="entry name" value="HTHMARR"/>
</dbReference>
<dbReference type="PANTHER" id="PTHR33164">
    <property type="entry name" value="TRANSCRIPTIONAL REGULATOR, MARR FAMILY"/>
    <property type="match status" value="1"/>
</dbReference>
<dbReference type="GO" id="GO:0006950">
    <property type="term" value="P:response to stress"/>
    <property type="evidence" value="ECO:0007669"/>
    <property type="project" value="TreeGrafter"/>
</dbReference>
<gene>
    <name evidence="3" type="ORF">NBM05_07520</name>
</gene>
<proteinExistence type="predicted"/>
<dbReference type="AlphaFoldDB" id="A0A9X2KHI3"/>
<dbReference type="InterPro" id="IPR039422">
    <property type="entry name" value="MarR/SlyA-like"/>
</dbReference>
<dbReference type="InterPro" id="IPR036390">
    <property type="entry name" value="WH_DNA-bd_sf"/>
</dbReference>
<dbReference type="Proteomes" id="UP001139502">
    <property type="component" value="Unassembled WGS sequence"/>
</dbReference>